<name>A0A4U5QRX3_POPAL</name>
<keyword evidence="3" id="KW-0862">Zinc</keyword>
<dbReference type="PROSITE" id="PS00518">
    <property type="entry name" value="ZF_RING_1"/>
    <property type="match status" value="1"/>
</dbReference>
<feature type="compositionally biased region" description="Acidic residues" evidence="5">
    <location>
        <begin position="101"/>
        <end position="134"/>
    </location>
</feature>
<keyword evidence="2 4" id="KW-0863">Zinc-finger</keyword>
<dbReference type="InterPro" id="IPR011011">
    <property type="entry name" value="Znf_FYVE_PHD"/>
</dbReference>
<gene>
    <name evidence="8" type="ORF">D5086_0000049820</name>
</gene>
<dbReference type="STRING" id="43335.A0A4U5QRX3"/>
<feature type="compositionally biased region" description="Basic residues" evidence="5">
    <location>
        <begin position="174"/>
        <end position="186"/>
    </location>
</feature>
<protein>
    <submittedName>
        <fullName evidence="8">Uncharacterized protein</fullName>
    </submittedName>
</protein>
<keyword evidence="1" id="KW-0479">Metal-binding</keyword>
<dbReference type="SUPFAM" id="SSF57903">
    <property type="entry name" value="FYVE/PHD zinc finger"/>
    <property type="match status" value="1"/>
</dbReference>
<accession>A0A4U5QRX3</accession>
<dbReference type="CDD" id="cd16574">
    <property type="entry name" value="RING-HC_Topors"/>
    <property type="match status" value="1"/>
</dbReference>
<dbReference type="SUPFAM" id="SSF57850">
    <property type="entry name" value="RING/U-box"/>
    <property type="match status" value="1"/>
</dbReference>
<proteinExistence type="predicted"/>
<evidence type="ECO:0000259" key="7">
    <source>
        <dbReference type="PROSITE" id="PS50089"/>
    </source>
</evidence>
<dbReference type="GO" id="GO:0008270">
    <property type="term" value="F:zinc ion binding"/>
    <property type="evidence" value="ECO:0007669"/>
    <property type="project" value="UniProtKB-KW"/>
</dbReference>
<evidence type="ECO:0000256" key="1">
    <source>
        <dbReference type="ARBA" id="ARBA00022723"/>
    </source>
</evidence>
<dbReference type="Pfam" id="PF13639">
    <property type="entry name" value="zf-RING_2"/>
    <property type="match status" value="1"/>
</dbReference>
<dbReference type="PROSITE" id="PS50089">
    <property type="entry name" value="ZF_RING_2"/>
    <property type="match status" value="1"/>
</dbReference>
<feature type="compositionally biased region" description="Basic residues" evidence="5">
    <location>
        <begin position="8"/>
        <end position="17"/>
    </location>
</feature>
<organism evidence="8">
    <name type="scientific">Populus alba</name>
    <name type="common">White poplar</name>
    <dbReference type="NCBI Taxonomy" id="43335"/>
    <lineage>
        <taxon>Eukaryota</taxon>
        <taxon>Viridiplantae</taxon>
        <taxon>Streptophyta</taxon>
        <taxon>Embryophyta</taxon>
        <taxon>Tracheophyta</taxon>
        <taxon>Spermatophyta</taxon>
        <taxon>Magnoliopsida</taxon>
        <taxon>eudicotyledons</taxon>
        <taxon>Gunneridae</taxon>
        <taxon>Pentapetalae</taxon>
        <taxon>rosids</taxon>
        <taxon>fabids</taxon>
        <taxon>Malpighiales</taxon>
        <taxon>Salicaceae</taxon>
        <taxon>Saliceae</taxon>
        <taxon>Populus</taxon>
    </lineage>
</organism>
<dbReference type="InterPro" id="IPR058746">
    <property type="entry name" value="Znf_RING-type_Topors"/>
</dbReference>
<feature type="compositionally biased region" description="Acidic residues" evidence="5">
    <location>
        <begin position="56"/>
        <end position="67"/>
    </location>
</feature>
<evidence type="ECO:0000256" key="3">
    <source>
        <dbReference type="ARBA" id="ARBA00022833"/>
    </source>
</evidence>
<dbReference type="Pfam" id="PF00628">
    <property type="entry name" value="PHD"/>
    <property type="match status" value="1"/>
</dbReference>
<feature type="compositionally biased region" description="Acidic residues" evidence="5">
    <location>
        <begin position="190"/>
        <end position="201"/>
    </location>
</feature>
<evidence type="ECO:0000256" key="2">
    <source>
        <dbReference type="ARBA" id="ARBA00022771"/>
    </source>
</evidence>
<feature type="compositionally biased region" description="Acidic residues" evidence="5">
    <location>
        <begin position="22"/>
        <end position="43"/>
    </location>
</feature>
<reference evidence="8" key="1">
    <citation type="submission" date="2018-10" db="EMBL/GenBank/DDBJ databases">
        <title>Population genomic analysis revealed the cold adaptation of white poplar.</title>
        <authorList>
            <person name="Liu Y.-J."/>
        </authorList>
    </citation>
    <scope>NUCLEOTIDE SEQUENCE [LARGE SCALE GENOMIC DNA]</scope>
    <source>
        <strain evidence="8">PAL-ZL1</strain>
    </source>
</reference>
<dbReference type="InterPro" id="IPR013083">
    <property type="entry name" value="Znf_RING/FYVE/PHD"/>
</dbReference>
<dbReference type="SMART" id="SM00249">
    <property type="entry name" value="PHD"/>
    <property type="match status" value="1"/>
</dbReference>
<dbReference type="PANTHER" id="PTHR47177">
    <property type="entry name" value="F18C1.6 PROTEIN"/>
    <property type="match status" value="1"/>
</dbReference>
<dbReference type="InterPro" id="IPR001841">
    <property type="entry name" value="Znf_RING"/>
</dbReference>
<evidence type="ECO:0000256" key="4">
    <source>
        <dbReference type="PROSITE-ProRule" id="PRU00175"/>
    </source>
</evidence>
<evidence type="ECO:0000259" key="6">
    <source>
        <dbReference type="PROSITE" id="PS50016"/>
    </source>
</evidence>
<dbReference type="SMART" id="SM00184">
    <property type="entry name" value="RING"/>
    <property type="match status" value="1"/>
</dbReference>
<feature type="region of interest" description="Disordered" evidence="5">
    <location>
        <begin position="1"/>
        <end position="217"/>
    </location>
</feature>
<evidence type="ECO:0000256" key="5">
    <source>
        <dbReference type="SAM" id="MobiDB-lite"/>
    </source>
</evidence>
<feature type="domain" description="RING-type" evidence="7">
    <location>
        <begin position="307"/>
        <end position="349"/>
    </location>
</feature>
<dbReference type="InterPro" id="IPR019787">
    <property type="entry name" value="Znf_PHD-finger"/>
</dbReference>
<comment type="caution">
    <text evidence="8">The sequence shown here is derived from an EMBL/GenBank/DDBJ whole genome shotgun (WGS) entry which is preliminary data.</text>
</comment>
<feature type="compositionally biased region" description="Basic residues" evidence="5">
    <location>
        <begin position="138"/>
        <end position="166"/>
    </location>
</feature>
<feature type="domain" description="PHD-type" evidence="6">
    <location>
        <begin position="397"/>
        <end position="446"/>
    </location>
</feature>
<dbReference type="EMBL" id="RCHU01000132">
    <property type="protein sequence ID" value="TKS13750.1"/>
    <property type="molecule type" value="Genomic_DNA"/>
</dbReference>
<dbReference type="Gene3D" id="3.30.40.10">
    <property type="entry name" value="Zinc/RING finger domain, C3HC4 (zinc finger)"/>
    <property type="match status" value="2"/>
</dbReference>
<dbReference type="PROSITE" id="PS50016">
    <property type="entry name" value="ZF_PHD_2"/>
    <property type="match status" value="1"/>
</dbReference>
<dbReference type="InterPro" id="IPR001965">
    <property type="entry name" value="Znf_PHD"/>
</dbReference>
<dbReference type="InterPro" id="IPR017907">
    <property type="entry name" value="Znf_RING_CS"/>
</dbReference>
<evidence type="ECO:0000313" key="8">
    <source>
        <dbReference type="EMBL" id="TKS13750.1"/>
    </source>
</evidence>
<sequence>MGRGQKVNCKRNPKKRARDKDSDDSDEDYVVENEENVSDDDSEDCRISLDGYASEESFDSFVEEEEEEFRKPVRSRKKSGSLGDGKVEGKTSQKRTRVSYDDEDEEYINDDEGETDEEFTPDEDDDDCLDEDEELTVKRKSRNVKVIKRRVPKRGSGGCRKRIRKSRVLEKPLARKGRNKRKLKKKERCEYDDEDEDDGDFLADSSIVGEKSKKHSGVRKRKFAVNSDSDFLSNGSSDYDYTISEEEREQVKEANQLFGDLKTSLRSSSAGKRFQENGDLCEQTKPLGRKGKEKVEEVKSELGRQVCGICLSEEDKRRFRGTLDCCSHYFCFTCIMEWSKVESRCPLCKQRFRTITKNGRSIVGVDLRNMVIQVPKRDQVYQPTEEEIRSYIDPYENVICKECHEGGDDGLMLLCDLCDSSAHTYCVGLGRQVPEGNWYCDDCRPVALGSSSSQTQDSLPDQWNISSNIFNRPSLMLNLEEGLDPNLESSPRLTVPQAFGSLSSPRFPTGDNHVASPVSGAGASTLSGRRHIHRNIRILLSNMNPSTNMNPVANRIDVISAASLRSDLSNSQIDLGRETALQNLRTQEVDALEQTHHEERLQTNDHQPSSFQNRDSFYLTPNQLTRQTVQDPTIPTADRPVNLTLWPELMGINSMPGYEQLHEFGSRAMTGHGGTLSSYPVREESPFYDVKEKLQSMVKNHLASLSHDTELDHDTFKDISRSSTHTILAACGLEHKRSEVHTVPPPSTCIHMDRVVAGQTSPMKGCCSSCFDSFVRDVVKRIMDKRPRQWLTLGL</sequence>
<dbReference type="PANTHER" id="PTHR47177:SF3">
    <property type="entry name" value="F18C1.6 PROTEIN"/>
    <property type="match status" value="1"/>
</dbReference>
<dbReference type="AlphaFoldDB" id="A0A4U5QRX3"/>